<proteinExistence type="predicted"/>
<reference evidence="1" key="2">
    <citation type="submission" date="2020-09" db="EMBL/GenBank/DDBJ databases">
        <authorList>
            <person name="Sun Q."/>
            <person name="Zhou Y."/>
        </authorList>
    </citation>
    <scope>NUCLEOTIDE SEQUENCE</scope>
    <source>
        <strain evidence="1">CGMCC 1.15152</strain>
    </source>
</reference>
<evidence type="ECO:0000313" key="1">
    <source>
        <dbReference type="EMBL" id="GGD37976.1"/>
    </source>
</evidence>
<sequence>MPPYIVAPRRMQRISEENTAVIEESIIAFARRGRAAVLARCVSVVPIAPARTFIRLVYARRTVSARAGTADRMHV</sequence>
<accession>A0A917DHG6</accession>
<protein>
    <submittedName>
        <fullName evidence="1">Uncharacterized protein</fullName>
    </submittedName>
</protein>
<organism evidence="1 2">
    <name type="scientific">Microbacterium faecale</name>
    <dbReference type="NCBI Taxonomy" id="1804630"/>
    <lineage>
        <taxon>Bacteria</taxon>
        <taxon>Bacillati</taxon>
        <taxon>Actinomycetota</taxon>
        <taxon>Actinomycetes</taxon>
        <taxon>Micrococcales</taxon>
        <taxon>Microbacteriaceae</taxon>
        <taxon>Microbacterium</taxon>
    </lineage>
</organism>
<name>A0A917DHG6_9MICO</name>
<gene>
    <name evidence="1" type="ORF">GCM10010915_18490</name>
</gene>
<comment type="caution">
    <text evidence="1">The sequence shown here is derived from an EMBL/GenBank/DDBJ whole genome shotgun (WGS) entry which is preliminary data.</text>
</comment>
<reference evidence="1" key="1">
    <citation type="journal article" date="2014" name="Int. J. Syst. Evol. Microbiol.">
        <title>Complete genome sequence of Corynebacterium casei LMG S-19264T (=DSM 44701T), isolated from a smear-ripened cheese.</title>
        <authorList>
            <consortium name="US DOE Joint Genome Institute (JGI-PGF)"/>
            <person name="Walter F."/>
            <person name="Albersmeier A."/>
            <person name="Kalinowski J."/>
            <person name="Ruckert C."/>
        </authorList>
    </citation>
    <scope>NUCLEOTIDE SEQUENCE</scope>
    <source>
        <strain evidence="1">CGMCC 1.15152</strain>
    </source>
</reference>
<keyword evidence="2" id="KW-1185">Reference proteome</keyword>
<dbReference type="Proteomes" id="UP000633205">
    <property type="component" value="Unassembled WGS sequence"/>
</dbReference>
<dbReference type="AlphaFoldDB" id="A0A917DHG6"/>
<evidence type="ECO:0000313" key="2">
    <source>
        <dbReference type="Proteomes" id="UP000633205"/>
    </source>
</evidence>
<dbReference type="EMBL" id="BMHO01000001">
    <property type="protein sequence ID" value="GGD37976.1"/>
    <property type="molecule type" value="Genomic_DNA"/>
</dbReference>